<gene>
    <name evidence="1" type="ORF">GYMLUDRAFT_63562</name>
</gene>
<reference evidence="1 2" key="1">
    <citation type="submission" date="2014-04" db="EMBL/GenBank/DDBJ databases">
        <title>Evolutionary Origins and Diversification of the Mycorrhizal Mutualists.</title>
        <authorList>
            <consortium name="DOE Joint Genome Institute"/>
            <consortium name="Mycorrhizal Genomics Consortium"/>
            <person name="Kohler A."/>
            <person name="Kuo A."/>
            <person name="Nagy L.G."/>
            <person name="Floudas D."/>
            <person name="Copeland A."/>
            <person name="Barry K.W."/>
            <person name="Cichocki N."/>
            <person name="Veneault-Fourrey C."/>
            <person name="LaButti K."/>
            <person name="Lindquist E.A."/>
            <person name="Lipzen A."/>
            <person name="Lundell T."/>
            <person name="Morin E."/>
            <person name="Murat C."/>
            <person name="Riley R."/>
            <person name="Ohm R."/>
            <person name="Sun H."/>
            <person name="Tunlid A."/>
            <person name="Henrissat B."/>
            <person name="Grigoriev I.V."/>
            <person name="Hibbett D.S."/>
            <person name="Martin F."/>
        </authorList>
    </citation>
    <scope>NUCLEOTIDE SEQUENCE [LARGE SCALE GENOMIC DNA]</scope>
    <source>
        <strain evidence="1 2">FD-317 M1</strain>
    </source>
</reference>
<keyword evidence="2" id="KW-1185">Reference proteome</keyword>
<organism evidence="1 2">
    <name type="scientific">Collybiopsis luxurians FD-317 M1</name>
    <dbReference type="NCBI Taxonomy" id="944289"/>
    <lineage>
        <taxon>Eukaryota</taxon>
        <taxon>Fungi</taxon>
        <taxon>Dikarya</taxon>
        <taxon>Basidiomycota</taxon>
        <taxon>Agaricomycotina</taxon>
        <taxon>Agaricomycetes</taxon>
        <taxon>Agaricomycetidae</taxon>
        <taxon>Agaricales</taxon>
        <taxon>Marasmiineae</taxon>
        <taxon>Omphalotaceae</taxon>
        <taxon>Collybiopsis</taxon>
        <taxon>Collybiopsis luxurians</taxon>
    </lineage>
</organism>
<dbReference type="OrthoDB" id="2402896at2759"/>
<evidence type="ECO:0000313" key="1">
    <source>
        <dbReference type="EMBL" id="KIK53783.1"/>
    </source>
</evidence>
<dbReference type="Proteomes" id="UP000053593">
    <property type="component" value="Unassembled WGS sequence"/>
</dbReference>
<proteinExistence type="predicted"/>
<sequence>MTSFELYTTLPCSALYSSSFFTALTFQDCSTVDLPLPLAEGSITCWVYSCNEPTDLAACQIGDEDIPAVLDLCPIMLGLKDAYEAENHSVCMTIVSANEDVFLVLIHFAKLHLFCAVNNNCEAFIFASQLANYIESSGIFPAEVVYHFQHSQISSAIHGFTLSDFPLWKLGTLLGKNYIDKNIINALTGLLCFHQAAQVPLADPAFLILPTLFIRNIAHCGSRVGGTSMNALCDHLNALPYTIEAVAFLACIDNHYTAYYYNWTCFKYRDTLSGKPLEASSYALATMQKLIEKINLPQVTHSVKGNIGLQGTGSGNCSIGALAWIEKQINPSIPVWTHDMSGAHCDHALLDLLLYNMISQGSLHAQDQWTLSCLSWPATALGDELLPFNAGFDIEYDDYNLLASTEHHPIFPFLEHLHKPNTAITSLAFHNPSLLPLKSDHPSPPAKPHEYPSLKSTDFFSLTLRPSYFSTQNEPCEDVKMELMDTVIDLTWSSSPSYAPEVISVLSSDEDEVADTMLAVSRVFPSWEAAKSALFMAEEKLGHIWKLDQSKKDELGSLKKIIFHCHHAWKHVPVHSKLVDPSDHHCGKSIKTSCSAHVNVNRIHTNLWHLTTVNWIHNHDREIPPGGKAPMYPYSSAKASQ</sequence>
<protein>
    <submittedName>
        <fullName evidence="1">Uncharacterized protein</fullName>
    </submittedName>
</protein>
<dbReference type="AlphaFoldDB" id="A0A0D0CFQ0"/>
<accession>A0A0D0CFQ0</accession>
<dbReference type="HOGENOM" id="CLU_427020_0_0_1"/>
<dbReference type="EMBL" id="KN834824">
    <property type="protein sequence ID" value="KIK53783.1"/>
    <property type="molecule type" value="Genomic_DNA"/>
</dbReference>
<name>A0A0D0CFQ0_9AGAR</name>
<evidence type="ECO:0000313" key="2">
    <source>
        <dbReference type="Proteomes" id="UP000053593"/>
    </source>
</evidence>